<dbReference type="InterPro" id="IPR023827">
    <property type="entry name" value="Peptidase_S8_Asp-AS"/>
</dbReference>
<evidence type="ECO:0000256" key="1">
    <source>
        <dbReference type="ARBA" id="ARBA00011073"/>
    </source>
</evidence>
<evidence type="ECO:0000256" key="6">
    <source>
        <dbReference type="PROSITE-ProRule" id="PRU01240"/>
    </source>
</evidence>
<dbReference type="InterPro" id="IPR050131">
    <property type="entry name" value="Peptidase_S8_subtilisin-like"/>
</dbReference>
<protein>
    <submittedName>
        <fullName evidence="11">Peptidase S8 and S53 subtilisin kexin sedolisin</fullName>
    </submittedName>
</protein>
<organism evidence="11 12">
    <name type="scientific">Kribbella flavida (strain DSM 17836 / JCM 10339 / NBRC 14399)</name>
    <dbReference type="NCBI Taxonomy" id="479435"/>
    <lineage>
        <taxon>Bacteria</taxon>
        <taxon>Bacillati</taxon>
        <taxon>Actinomycetota</taxon>
        <taxon>Actinomycetes</taxon>
        <taxon>Propionibacteriales</taxon>
        <taxon>Kribbellaceae</taxon>
        <taxon>Kribbella</taxon>
    </lineage>
</organism>
<accession>D2PUC5</accession>
<dbReference type="GO" id="GO:0004252">
    <property type="term" value="F:serine-type endopeptidase activity"/>
    <property type="evidence" value="ECO:0007669"/>
    <property type="project" value="UniProtKB-UniRule"/>
</dbReference>
<dbReference type="InterPro" id="IPR000209">
    <property type="entry name" value="Peptidase_S8/S53_dom"/>
</dbReference>
<dbReference type="STRING" id="479435.Kfla_6173"/>
<dbReference type="SUPFAM" id="SSF52743">
    <property type="entry name" value="Subtilisin-like"/>
    <property type="match status" value="1"/>
</dbReference>
<proteinExistence type="inferred from homology"/>
<reference evidence="11 12" key="2">
    <citation type="journal article" date="2010" name="Stand. Genomic Sci.">
        <title>Complete genome sequence of Kribbella flavida type strain (IFO 14399).</title>
        <authorList>
            <person name="Pukall R."/>
            <person name="Lapidus A."/>
            <person name="Glavina Del Rio T."/>
            <person name="Copeland A."/>
            <person name="Tice H."/>
            <person name="Cheng J.-F."/>
            <person name="Lucas S."/>
            <person name="Chen F."/>
            <person name="Nolan M."/>
            <person name="LaButti K."/>
            <person name="Pati A."/>
            <person name="Ivanova N."/>
            <person name="Mavrommatis K."/>
            <person name="Mikhailova N."/>
            <person name="Pitluck S."/>
            <person name="Bruce D."/>
            <person name="Goodwin L."/>
            <person name="Land M."/>
            <person name="Hauser L."/>
            <person name="Chang Y.-J."/>
            <person name="Jeffries C.D."/>
            <person name="Chen A."/>
            <person name="Palaniappan K."/>
            <person name="Chain P."/>
            <person name="Rohde M."/>
            <person name="Goeker M."/>
            <person name="Bristow J."/>
            <person name="Eisen J.A."/>
            <person name="Markowitz V."/>
            <person name="Hugenholtz P."/>
            <person name="Kyrpides N.C."/>
            <person name="Klenk H.-P."/>
            <person name="Brettin T."/>
        </authorList>
    </citation>
    <scope>NUCLEOTIDE SEQUENCE [LARGE SCALE GENOMIC DNA]</scope>
    <source>
        <strain evidence="12">DSM 17836 / JCM 10339 / NBRC 14399</strain>
    </source>
</reference>
<dbReference type="eggNOG" id="COG1404">
    <property type="taxonomic scope" value="Bacteria"/>
</dbReference>
<dbReference type="PROSITE" id="PS00138">
    <property type="entry name" value="SUBTILASE_SER"/>
    <property type="match status" value="1"/>
</dbReference>
<dbReference type="Gene3D" id="3.40.50.200">
    <property type="entry name" value="Peptidase S8/S53 domain"/>
    <property type="match status" value="1"/>
</dbReference>
<evidence type="ECO:0000256" key="3">
    <source>
        <dbReference type="ARBA" id="ARBA00022801"/>
    </source>
</evidence>
<evidence type="ECO:0000256" key="4">
    <source>
        <dbReference type="ARBA" id="ARBA00022825"/>
    </source>
</evidence>
<evidence type="ECO:0000259" key="10">
    <source>
        <dbReference type="Pfam" id="PF00082"/>
    </source>
</evidence>
<feature type="active site" description="Charge relay system" evidence="5 6">
    <location>
        <position position="442"/>
    </location>
</feature>
<evidence type="ECO:0000256" key="2">
    <source>
        <dbReference type="ARBA" id="ARBA00022670"/>
    </source>
</evidence>
<dbReference type="InterPro" id="IPR015500">
    <property type="entry name" value="Peptidase_S8_subtilisin-rel"/>
</dbReference>
<gene>
    <name evidence="11" type="ordered locus">Kfla_6173</name>
</gene>
<dbReference type="KEGG" id="kfl:Kfla_6173"/>
<name>D2PUC5_KRIFD</name>
<dbReference type="PANTHER" id="PTHR43806:SF65">
    <property type="entry name" value="SERINE PROTEASE APRX"/>
    <property type="match status" value="1"/>
</dbReference>
<dbReference type="RefSeq" id="WP_012923729.1">
    <property type="nucleotide sequence ID" value="NC_013729.1"/>
</dbReference>
<evidence type="ECO:0000313" key="11">
    <source>
        <dbReference type="EMBL" id="ADB35176.1"/>
    </source>
</evidence>
<feature type="signal peptide" evidence="9">
    <location>
        <begin position="1"/>
        <end position="30"/>
    </location>
</feature>
<feature type="active site" description="Charge relay system" evidence="5 6">
    <location>
        <position position="237"/>
    </location>
</feature>
<evidence type="ECO:0000256" key="5">
    <source>
        <dbReference type="PIRSR" id="PIRSR615500-1"/>
    </source>
</evidence>
<dbReference type="PANTHER" id="PTHR43806">
    <property type="entry name" value="PEPTIDASE S8"/>
    <property type="match status" value="1"/>
</dbReference>
<feature type="active site" description="Charge relay system" evidence="5 6">
    <location>
        <position position="267"/>
    </location>
</feature>
<reference evidence="12" key="1">
    <citation type="submission" date="2009-09" db="EMBL/GenBank/DDBJ databases">
        <title>The complete genome of Kribbella flavida DSM 17836.</title>
        <authorList>
            <consortium name="US DOE Joint Genome Institute (JGI-PGF)"/>
            <person name="Lucas S."/>
            <person name="Copeland A."/>
            <person name="Lapidus A."/>
            <person name="Glavina del Rio T."/>
            <person name="Dalin E."/>
            <person name="Tice H."/>
            <person name="Bruce D."/>
            <person name="Goodwin L."/>
            <person name="Pitluck S."/>
            <person name="Kyrpides N."/>
            <person name="Mavromatis K."/>
            <person name="Ivanova N."/>
            <person name="Saunders E."/>
            <person name="Brettin T."/>
            <person name="Detter J.C."/>
            <person name="Han C."/>
            <person name="Larimer F."/>
            <person name="Land M."/>
            <person name="Hauser L."/>
            <person name="Markowitz V."/>
            <person name="Cheng J.-F."/>
            <person name="Hugenholtz P."/>
            <person name="Woyke T."/>
            <person name="Wu D."/>
            <person name="Pukall R."/>
            <person name="Klenk H.-P."/>
            <person name="Eisen J.A."/>
        </authorList>
    </citation>
    <scope>NUCLEOTIDE SEQUENCE [LARGE SCALE GENOMIC DNA]</scope>
    <source>
        <strain evidence="12">DSM 17836 / JCM 10339 / NBRC 14399</strain>
    </source>
</reference>
<dbReference type="HOGENOM" id="CLU_007528_0_0_11"/>
<keyword evidence="4 6" id="KW-0720">Serine protease</keyword>
<dbReference type="EMBL" id="CP001736">
    <property type="protein sequence ID" value="ADB35176.1"/>
    <property type="molecule type" value="Genomic_DNA"/>
</dbReference>
<dbReference type="OrthoDB" id="5167143at2"/>
<keyword evidence="3 6" id="KW-0378">Hydrolase</keyword>
<feature type="domain" description="Peptidase S8/S53" evidence="10">
    <location>
        <begin position="228"/>
        <end position="487"/>
    </location>
</feature>
<feature type="region of interest" description="Disordered" evidence="8">
    <location>
        <begin position="29"/>
        <end position="53"/>
    </location>
</feature>
<evidence type="ECO:0000256" key="9">
    <source>
        <dbReference type="SAM" id="SignalP"/>
    </source>
</evidence>
<keyword evidence="9" id="KW-0732">Signal</keyword>
<dbReference type="PROSITE" id="PS51892">
    <property type="entry name" value="SUBTILASE"/>
    <property type="match status" value="1"/>
</dbReference>
<dbReference type="CDD" id="cd07487">
    <property type="entry name" value="Peptidases_S8_1"/>
    <property type="match status" value="1"/>
</dbReference>
<dbReference type="PRINTS" id="PR00723">
    <property type="entry name" value="SUBTILISIN"/>
</dbReference>
<feature type="chain" id="PRO_5039042989" evidence="9">
    <location>
        <begin position="31"/>
        <end position="1120"/>
    </location>
</feature>
<evidence type="ECO:0000256" key="7">
    <source>
        <dbReference type="RuleBase" id="RU003355"/>
    </source>
</evidence>
<comment type="similarity">
    <text evidence="1 6 7">Belongs to the peptidase S8 family.</text>
</comment>
<keyword evidence="12" id="KW-1185">Reference proteome</keyword>
<feature type="compositionally biased region" description="Low complexity" evidence="8">
    <location>
        <begin position="29"/>
        <end position="45"/>
    </location>
</feature>
<dbReference type="Pfam" id="PF00082">
    <property type="entry name" value="Peptidase_S8"/>
    <property type="match status" value="1"/>
</dbReference>
<sequence length="1120" mass="116638">MSPFPLQLRAAGIGLVAVALTVAALPTAQGGPPTSSAVPPTAGTAPPAPPTAAGRSVTLITGDRVRILGDQRVQPEPGPGRTVTFSIHRTGGHVSVIPSDALALLGTGRLDPRLFDVTELVAAGYDDTRRKDLPLIITYDGAPTTARAALQESGATAQRDLPAVNGRAAHLPKAELSSFFADLVPTGPGRRSTAGIAKVWLDGKRTLRLDHSVPQIGAPAAWAAGATGRGVKVAVLDSGVDATHPDFAGRLQAANFSPEGPEDANGHATHVASIVAGSGAASNGRYKGVAPDAELLSGKVCVADGCADSWILAGMDWAVQQGAKVVNISLGGYDAPGLDPLEQAVNTLTARSGALFVVAAGNSGPSERTIDSPGSAAAALTVGAVDRDDQLADFSSRGPTVDDGAPKPDLTAPGVDIVAAKAAGSQIGEPVGTEYLRLSGTSMATPHVAGVAALLAQRHPDWKADRLKAALMGSAARDTGVRVQAQGSGRVDAAKAVQLPVTADAGVLAFGMQRWPRTDDVAESKDITYTNTGATPLALELSAAFTAPDGQPAPASAVRLSASTVTIPARGTATVTVTSDTRHDGPDGRYVGELVATAGTTTFRTTLSVHREQESYDLTVKHLDRAGAATADYLDILVNRDAGELDMPLFLSEEDGTTNIRLPKGRYLLDSTIGTERDRTEAALLVQPQLNLTRDQVVTMDARQARPVSVSTPEPTARNVFTAVEYELGTPAYAWSGGLLASSREQLSTAQVGQSVPELSSVATSQWARPDPNGGEFFNDTPYLYALAWPKQDGWFTGLSKTVRPGELATIRPTIARHAAGTTAVWTSWATTPTIGGGFGYGYPYEELPAGPVVHVTTQGVEWAGMAILRRGDATAFINDRPAAVRPGRTHRQDWAKAVLGPGFPRNGSDSHWASRSDDVMELAPPQSDSDGHYGQGITGSGTITVSRDGEKVGVLPYPFQGPADTRLDVPPGRGRYQVDVETAGTGLSELSTAVRTSWTFESGTELEGVRALPLWALRFTPAVDDHNVLRTGRTHLVPVVAQAQSGSAVGTLRAPSVQASTDDGKTWRTASVRSTGAGRYVAVVTVPQAASYVSLRARAADSRGNTVEQEITRAYKTGR</sequence>
<keyword evidence="2 6" id="KW-0645">Protease</keyword>
<evidence type="ECO:0000313" key="12">
    <source>
        <dbReference type="Proteomes" id="UP000007967"/>
    </source>
</evidence>
<dbReference type="AlphaFoldDB" id="D2PUC5"/>
<dbReference type="PROSITE" id="PS00136">
    <property type="entry name" value="SUBTILASE_ASP"/>
    <property type="match status" value="1"/>
</dbReference>
<dbReference type="GO" id="GO:0006508">
    <property type="term" value="P:proteolysis"/>
    <property type="evidence" value="ECO:0007669"/>
    <property type="project" value="UniProtKB-KW"/>
</dbReference>
<evidence type="ECO:0000256" key="8">
    <source>
        <dbReference type="SAM" id="MobiDB-lite"/>
    </source>
</evidence>
<dbReference type="InterPro" id="IPR036852">
    <property type="entry name" value="Peptidase_S8/S53_dom_sf"/>
</dbReference>
<dbReference type="InterPro" id="IPR023828">
    <property type="entry name" value="Peptidase_S8_Ser-AS"/>
</dbReference>
<dbReference type="Proteomes" id="UP000007967">
    <property type="component" value="Chromosome"/>
</dbReference>
<dbReference type="MEROPS" id="S08.069"/>